<dbReference type="RefSeq" id="WP_164365201.1">
    <property type="nucleotide sequence ID" value="NZ_CP066776.1"/>
</dbReference>
<protein>
    <submittedName>
        <fullName evidence="1">DUF1287 domain-containing protein</fullName>
    </submittedName>
</protein>
<accession>A0A6B3LE48</accession>
<name>A0A6B3LE48_9BACT</name>
<keyword evidence="2" id="KW-1185">Reference proteome</keyword>
<proteinExistence type="predicted"/>
<evidence type="ECO:0000313" key="2">
    <source>
        <dbReference type="Proteomes" id="UP000475117"/>
    </source>
</evidence>
<dbReference type="InterPro" id="IPR009706">
    <property type="entry name" value="DUF1287"/>
</dbReference>
<dbReference type="AlphaFoldDB" id="A0A6B3LE48"/>
<organism evidence="1 2">
    <name type="scientific">Sulfuriroseicoccus oceanibius</name>
    <dbReference type="NCBI Taxonomy" id="2707525"/>
    <lineage>
        <taxon>Bacteria</taxon>
        <taxon>Pseudomonadati</taxon>
        <taxon>Verrucomicrobiota</taxon>
        <taxon>Verrucomicrobiia</taxon>
        <taxon>Verrucomicrobiales</taxon>
        <taxon>Verrucomicrobiaceae</taxon>
        <taxon>Sulfuriroseicoccus</taxon>
    </lineage>
</organism>
<sequence length="190" mass="21455">MNKFLPLICFVCCVSISLADQGAKVVEAARAQVGKTLSYDPAYRMLDYPNGDVPMETGVCTDVVIRALRAGLERDLQKRVHEDMKKNFSSYPKIWGLKRPDKNIDHRRVPNLMTYFKRMGYALPVTKNAADYLPGDLVTCTVPPHLPHIMIVSNRKNSEGVPLIIHNIGGGAREEDRLFEFPLTGHYRLK</sequence>
<dbReference type="KEGG" id="soa:G3M56_002060"/>
<dbReference type="PIRSF" id="PIRSF011444">
    <property type="entry name" value="DUF1287"/>
    <property type="match status" value="1"/>
</dbReference>
<dbReference type="EMBL" id="CP066776">
    <property type="protein sequence ID" value="QQL45398.1"/>
    <property type="molecule type" value="Genomic_DNA"/>
</dbReference>
<reference evidence="1 2" key="1">
    <citation type="submission" date="2020-12" db="EMBL/GenBank/DDBJ databases">
        <title>Sulforoseuscoccus oceanibium gen. nov., sp. nov., a representative of the phylum Verrucomicrobia with special cytoplasmic membrane, and proposal of Sulforoseuscoccusaceae fam. nov.</title>
        <authorList>
            <person name="Xi F."/>
        </authorList>
    </citation>
    <scope>NUCLEOTIDE SEQUENCE [LARGE SCALE GENOMIC DNA]</scope>
    <source>
        <strain evidence="1 2">T37</strain>
    </source>
</reference>
<evidence type="ECO:0000313" key="1">
    <source>
        <dbReference type="EMBL" id="QQL45398.1"/>
    </source>
</evidence>
<dbReference type="Proteomes" id="UP000475117">
    <property type="component" value="Chromosome"/>
</dbReference>
<gene>
    <name evidence="1" type="ORF">G3M56_002060</name>
</gene>
<dbReference type="Pfam" id="PF06940">
    <property type="entry name" value="DUF1287"/>
    <property type="match status" value="1"/>
</dbReference>